<keyword evidence="2" id="KW-0472">Membrane</keyword>
<accession>A0A9D1AH80</accession>
<keyword evidence="2" id="KW-0812">Transmembrane</keyword>
<dbReference type="AlphaFoldDB" id="A0A9D1AH80"/>
<evidence type="ECO:0000313" key="4">
    <source>
        <dbReference type="EMBL" id="HIR40175.1"/>
    </source>
</evidence>
<feature type="transmembrane region" description="Helical" evidence="2">
    <location>
        <begin position="12"/>
        <end position="31"/>
    </location>
</feature>
<dbReference type="Proteomes" id="UP000824179">
    <property type="component" value="Unassembled WGS sequence"/>
</dbReference>
<sequence>MGEFMQFMASPAGIAIFVAVALALVILILGLNYRFFAKALLDFLFGLIFLIVLSPLYAACAAITKRKAGTVLQSRWIVGKGGKPVSVRVFSDFERGGRLGYICRSALKFLPLLLSVVSGKLSLVGPVPLSLQDGALIPDEYEGRFSARPGLISPAVCFYAACPEYEEMFAADCDYVKRRSLFFDVRAFFTAALRIVRGEGGRYMKVGRAGYAAALLERGEITDEQFEKAEHLAVESVNDFLRSSSRVG</sequence>
<keyword evidence="4" id="KW-0808">Transferase</keyword>
<reference evidence="4" key="2">
    <citation type="journal article" date="2021" name="PeerJ">
        <title>Extensive microbial diversity within the chicken gut microbiome revealed by metagenomics and culture.</title>
        <authorList>
            <person name="Gilroy R."/>
            <person name="Ravi A."/>
            <person name="Getino M."/>
            <person name="Pursley I."/>
            <person name="Horton D.L."/>
            <person name="Alikhan N.F."/>
            <person name="Baker D."/>
            <person name="Gharbi K."/>
            <person name="Hall N."/>
            <person name="Watson M."/>
            <person name="Adriaenssens E.M."/>
            <person name="Foster-Nyarko E."/>
            <person name="Jarju S."/>
            <person name="Secka A."/>
            <person name="Antonio M."/>
            <person name="Oren A."/>
            <person name="Chaudhuri R.R."/>
            <person name="La Ragione R."/>
            <person name="Hildebrand F."/>
            <person name="Pallen M.J."/>
        </authorList>
    </citation>
    <scope>NUCLEOTIDE SEQUENCE</scope>
    <source>
        <strain evidence="4">ChiW25-3613</strain>
    </source>
</reference>
<dbReference type="InterPro" id="IPR003362">
    <property type="entry name" value="Bact_transf"/>
</dbReference>
<dbReference type="GO" id="GO:0016780">
    <property type="term" value="F:phosphotransferase activity, for other substituted phosphate groups"/>
    <property type="evidence" value="ECO:0007669"/>
    <property type="project" value="TreeGrafter"/>
</dbReference>
<evidence type="ECO:0000256" key="2">
    <source>
        <dbReference type="SAM" id="Phobius"/>
    </source>
</evidence>
<reference evidence="4" key="1">
    <citation type="submission" date="2020-10" db="EMBL/GenBank/DDBJ databases">
        <authorList>
            <person name="Gilroy R."/>
        </authorList>
    </citation>
    <scope>NUCLEOTIDE SEQUENCE</scope>
    <source>
        <strain evidence="4">ChiW25-3613</strain>
    </source>
</reference>
<dbReference type="PANTHER" id="PTHR30576">
    <property type="entry name" value="COLANIC BIOSYNTHESIS UDP-GLUCOSE LIPID CARRIER TRANSFERASE"/>
    <property type="match status" value="1"/>
</dbReference>
<dbReference type="EMBL" id="DVHB01000129">
    <property type="protein sequence ID" value="HIR40175.1"/>
    <property type="molecule type" value="Genomic_DNA"/>
</dbReference>
<gene>
    <name evidence="4" type="ORF">IAB90_07330</name>
</gene>
<evidence type="ECO:0000256" key="1">
    <source>
        <dbReference type="ARBA" id="ARBA00006464"/>
    </source>
</evidence>
<comment type="similarity">
    <text evidence="1">Belongs to the bacterial sugar transferase family.</text>
</comment>
<evidence type="ECO:0000313" key="5">
    <source>
        <dbReference type="Proteomes" id="UP000824179"/>
    </source>
</evidence>
<protein>
    <submittedName>
        <fullName evidence="4">Sugar transferase</fullName>
    </submittedName>
</protein>
<feature type="domain" description="Bacterial sugar transferase" evidence="3">
    <location>
        <begin position="38"/>
        <end position="195"/>
    </location>
</feature>
<proteinExistence type="inferred from homology"/>
<name>A0A9D1AH80_9FIRM</name>
<evidence type="ECO:0000259" key="3">
    <source>
        <dbReference type="Pfam" id="PF02397"/>
    </source>
</evidence>
<organism evidence="4 5">
    <name type="scientific">Candidatus Coproplasma stercoripullorum</name>
    <dbReference type="NCBI Taxonomy" id="2840751"/>
    <lineage>
        <taxon>Bacteria</taxon>
        <taxon>Bacillati</taxon>
        <taxon>Bacillota</taxon>
        <taxon>Clostridia</taxon>
        <taxon>Eubacteriales</taxon>
        <taxon>Candidatus Coproplasma</taxon>
    </lineage>
</organism>
<comment type="caution">
    <text evidence="4">The sequence shown here is derived from an EMBL/GenBank/DDBJ whole genome shotgun (WGS) entry which is preliminary data.</text>
</comment>
<dbReference type="Pfam" id="PF02397">
    <property type="entry name" value="Bac_transf"/>
    <property type="match status" value="1"/>
</dbReference>
<dbReference type="PANTHER" id="PTHR30576:SF0">
    <property type="entry name" value="UNDECAPRENYL-PHOSPHATE N-ACETYLGALACTOSAMINYL 1-PHOSPHATE TRANSFERASE-RELATED"/>
    <property type="match status" value="1"/>
</dbReference>
<feature type="transmembrane region" description="Helical" evidence="2">
    <location>
        <begin position="43"/>
        <end position="64"/>
    </location>
</feature>
<keyword evidence="2" id="KW-1133">Transmembrane helix</keyword>